<dbReference type="PRINTS" id="PR00411">
    <property type="entry name" value="PNDRDTASEI"/>
</dbReference>
<keyword evidence="3" id="KW-0285">Flavoprotein</keyword>
<dbReference type="Pfam" id="PF07992">
    <property type="entry name" value="Pyr_redox_2"/>
    <property type="match status" value="1"/>
</dbReference>
<keyword evidence="4" id="KW-0274">FAD</keyword>
<name>A0ABY0FDX5_9NEIS</name>
<evidence type="ECO:0000256" key="2">
    <source>
        <dbReference type="ARBA" id="ARBA00005272"/>
    </source>
</evidence>
<evidence type="ECO:0000259" key="6">
    <source>
        <dbReference type="Pfam" id="PF07992"/>
    </source>
</evidence>
<dbReference type="InterPro" id="IPR023753">
    <property type="entry name" value="FAD/NAD-binding_dom"/>
</dbReference>
<dbReference type="Proteomes" id="UP000290682">
    <property type="component" value="Unassembled WGS sequence"/>
</dbReference>
<evidence type="ECO:0000256" key="5">
    <source>
        <dbReference type="ARBA" id="ARBA00023002"/>
    </source>
</evidence>
<dbReference type="Gene3D" id="3.50.50.100">
    <property type="match status" value="1"/>
</dbReference>
<dbReference type="RefSeq" id="WP_129213311.1">
    <property type="nucleotide sequence ID" value="NZ_REGR01000014.1"/>
</dbReference>
<evidence type="ECO:0000256" key="1">
    <source>
        <dbReference type="ARBA" id="ARBA00001974"/>
    </source>
</evidence>
<dbReference type="SUPFAM" id="SSF51905">
    <property type="entry name" value="FAD/NAD(P)-binding domain"/>
    <property type="match status" value="1"/>
</dbReference>
<dbReference type="InterPro" id="IPR051169">
    <property type="entry name" value="NADH-Q_oxidoreductase"/>
</dbReference>
<evidence type="ECO:0000256" key="4">
    <source>
        <dbReference type="ARBA" id="ARBA00022827"/>
    </source>
</evidence>
<evidence type="ECO:0000313" key="7">
    <source>
        <dbReference type="EMBL" id="RXZ42823.1"/>
    </source>
</evidence>
<proteinExistence type="inferred from homology"/>
<sequence>MSSTSKSKRPRIVVVGGGAGGLELATRLGRTVGARREAKIVLVDGSPTHIWKPLLHEVATGALNTGEDEVNYFAHGYRNGYEFEFGYMEGLDRARQVVRVAPIHGSDGTLLSPAREIPYDWLVLAVGSQANDFGTAGVAEHAMFLNTPTDAEKLRRRILELAFAISTGADSGRRLGMAIVGGGATGVELAAELNHTMRELHQYGSRLSTDRVEISVIEGADRILVAAPPSLSQYAEEQLERRQIRVLTNSRVAAVTADGVELADGRRVPADVTVWAAGVKAPAWLAELDGLAVNRVNQLKVGKDLLCEGETRVFAIGDCAAAPDGDSERTLSATAQVAHQEAKWLAGSITAKLRGKEVAPFVFKPQGMMVSLGKHTAVGSLASVVGPKRDYHVEGLGAKMIYASLYRMHQAVVHGWALAALLYCGDKLRRVARPALKLH</sequence>
<evidence type="ECO:0000313" key="8">
    <source>
        <dbReference type="Proteomes" id="UP000290682"/>
    </source>
</evidence>
<comment type="caution">
    <text evidence="7">The sequence shown here is derived from an EMBL/GenBank/DDBJ whole genome shotgun (WGS) entry which is preliminary data.</text>
</comment>
<keyword evidence="8" id="KW-1185">Reference proteome</keyword>
<dbReference type="PANTHER" id="PTHR42913">
    <property type="entry name" value="APOPTOSIS-INDUCING FACTOR 1"/>
    <property type="match status" value="1"/>
</dbReference>
<gene>
    <name evidence="7" type="ORF">EBB06_11435</name>
</gene>
<feature type="domain" description="FAD/NAD(P)-binding" evidence="6">
    <location>
        <begin position="11"/>
        <end position="342"/>
    </location>
</feature>
<keyword evidence="5" id="KW-0560">Oxidoreductase</keyword>
<accession>A0ABY0FDX5</accession>
<organism evidence="7 8">
    <name type="scientific">Crenobacter cavernae</name>
    <dbReference type="NCBI Taxonomy" id="2290923"/>
    <lineage>
        <taxon>Bacteria</taxon>
        <taxon>Pseudomonadati</taxon>
        <taxon>Pseudomonadota</taxon>
        <taxon>Betaproteobacteria</taxon>
        <taxon>Neisseriales</taxon>
        <taxon>Neisseriaceae</taxon>
        <taxon>Crenobacter</taxon>
    </lineage>
</organism>
<dbReference type="InterPro" id="IPR036188">
    <property type="entry name" value="FAD/NAD-bd_sf"/>
</dbReference>
<protein>
    <submittedName>
        <fullName evidence="7">NAD(P)/FAD-dependent oxidoreductase</fullName>
    </submittedName>
</protein>
<comment type="cofactor">
    <cofactor evidence="1">
        <name>FAD</name>
        <dbReference type="ChEBI" id="CHEBI:57692"/>
    </cofactor>
</comment>
<dbReference type="PRINTS" id="PR00368">
    <property type="entry name" value="FADPNR"/>
</dbReference>
<dbReference type="EMBL" id="REGR01000014">
    <property type="protein sequence ID" value="RXZ42823.1"/>
    <property type="molecule type" value="Genomic_DNA"/>
</dbReference>
<comment type="similarity">
    <text evidence="2">Belongs to the NADH dehydrogenase family.</text>
</comment>
<reference evidence="7 8" key="1">
    <citation type="submission" date="2018-10" db="EMBL/GenBank/DDBJ databases">
        <title>Draft genome of Fastidiocella sp. strain 375T, a bacterium isolated from a karstic cave dripping water.</title>
        <authorList>
            <person name="Coelho C."/>
            <person name="Verissimo A."/>
            <person name="Tiago I."/>
        </authorList>
    </citation>
    <scope>NUCLEOTIDE SEQUENCE [LARGE SCALE GENOMIC DNA]</scope>
    <source>
        <strain evidence="7 8">CAVE-375</strain>
    </source>
</reference>
<dbReference type="PANTHER" id="PTHR42913:SF3">
    <property type="entry name" value="64 KDA MITOCHONDRIAL NADH DEHYDROGENASE (EUROFUNG)"/>
    <property type="match status" value="1"/>
</dbReference>
<evidence type="ECO:0000256" key="3">
    <source>
        <dbReference type="ARBA" id="ARBA00022630"/>
    </source>
</evidence>